<evidence type="ECO:0000313" key="2">
    <source>
        <dbReference type="EMBL" id="KNE67230.1"/>
    </source>
</evidence>
<accession>A0A0L0SXV9</accession>
<feature type="region of interest" description="Disordered" evidence="1">
    <location>
        <begin position="17"/>
        <end position="42"/>
    </location>
</feature>
<proteinExistence type="predicted"/>
<gene>
    <name evidence="2" type="ORF">AMAG_12301</name>
</gene>
<name>A0A0L0SXV9_ALLM3</name>
<keyword evidence="3" id="KW-1185">Reference proteome</keyword>
<feature type="compositionally biased region" description="Basic and acidic residues" evidence="1">
    <location>
        <begin position="17"/>
        <end position="32"/>
    </location>
</feature>
<reference evidence="3" key="2">
    <citation type="submission" date="2009-11" db="EMBL/GenBank/DDBJ databases">
        <title>The Genome Sequence of Allomyces macrogynus strain ATCC 38327.</title>
        <authorList>
            <consortium name="The Broad Institute Genome Sequencing Platform"/>
            <person name="Russ C."/>
            <person name="Cuomo C."/>
            <person name="Shea T."/>
            <person name="Young S.K."/>
            <person name="Zeng Q."/>
            <person name="Koehrsen M."/>
            <person name="Haas B."/>
            <person name="Borodovsky M."/>
            <person name="Guigo R."/>
            <person name="Alvarado L."/>
            <person name="Berlin A."/>
            <person name="Borenstein D."/>
            <person name="Chen Z."/>
            <person name="Engels R."/>
            <person name="Freedman E."/>
            <person name="Gellesch M."/>
            <person name="Goldberg J."/>
            <person name="Griggs A."/>
            <person name="Gujja S."/>
            <person name="Heiman D."/>
            <person name="Hepburn T."/>
            <person name="Howarth C."/>
            <person name="Jen D."/>
            <person name="Larson L."/>
            <person name="Lewis B."/>
            <person name="Mehta T."/>
            <person name="Park D."/>
            <person name="Pearson M."/>
            <person name="Roberts A."/>
            <person name="Saif S."/>
            <person name="Shenoy N."/>
            <person name="Sisk P."/>
            <person name="Stolte C."/>
            <person name="Sykes S."/>
            <person name="Walk T."/>
            <person name="White J."/>
            <person name="Yandava C."/>
            <person name="Burger G."/>
            <person name="Gray M.W."/>
            <person name="Holland P.W.H."/>
            <person name="King N."/>
            <person name="Lang F.B.F."/>
            <person name="Roger A.J."/>
            <person name="Ruiz-Trillo I."/>
            <person name="Lander E."/>
            <person name="Nusbaum C."/>
        </authorList>
    </citation>
    <scope>NUCLEOTIDE SEQUENCE [LARGE SCALE GENOMIC DNA]</scope>
    <source>
        <strain evidence="3">ATCC 38327</strain>
    </source>
</reference>
<protein>
    <submittedName>
        <fullName evidence="2">Uncharacterized protein</fullName>
    </submittedName>
</protein>
<dbReference type="VEuPathDB" id="FungiDB:AMAG_12301"/>
<evidence type="ECO:0000313" key="3">
    <source>
        <dbReference type="Proteomes" id="UP000054350"/>
    </source>
</evidence>
<organism evidence="2 3">
    <name type="scientific">Allomyces macrogynus (strain ATCC 38327)</name>
    <name type="common">Allomyces javanicus var. macrogynus</name>
    <dbReference type="NCBI Taxonomy" id="578462"/>
    <lineage>
        <taxon>Eukaryota</taxon>
        <taxon>Fungi</taxon>
        <taxon>Fungi incertae sedis</taxon>
        <taxon>Blastocladiomycota</taxon>
        <taxon>Blastocladiomycetes</taxon>
        <taxon>Blastocladiales</taxon>
        <taxon>Blastocladiaceae</taxon>
        <taxon>Allomyces</taxon>
    </lineage>
</organism>
<reference evidence="2 3" key="1">
    <citation type="submission" date="2009-11" db="EMBL/GenBank/DDBJ databases">
        <title>Annotation of Allomyces macrogynus ATCC 38327.</title>
        <authorList>
            <consortium name="The Broad Institute Genome Sequencing Platform"/>
            <person name="Russ C."/>
            <person name="Cuomo C."/>
            <person name="Burger G."/>
            <person name="Gray M.W."/>
            <person name="Holland P.W.H."/>
            <person name="King N."/>
            <person name="Lang F.B.F."/>
            <person name="Roger A.J."/>
            <person name="Ruiz-Trillo I."/>
            <person name="Young S.K."/>
            <person name="Zeng Q."/>
            <person name="Gargeya S."/>
            <person name="Fitzgerald M."/>
            <person name="Haas B."/>
            <person name="Abouelleil A."/>
            <person name="Alvarado L."/>
            <person name="Arachchi H.M."/>
            <person name="Berlin A."/>
            <person name="Chapman S.B."/>
            <person name="Gearin G."/>
            <person name="Goldberg J."/>
            <person name="Griggs A."/>
            <person name="Gujja S."/>
            <person name="Hansen M."/>
            <person name="Heiman D."/>
            <person name="Howarth C."/>
            <person name="Larimer J."/>
            <person name="Lui A."/>
            <person name="MacDonald P.J.P."/>
            <person name="McCowen C."/>
            <person name="Montmayeur A."/>
            <person name="Murphy C."/>
            <person name="Neiman D."/>
            <person name="Pearson M."/>
            <person name="Priest M."/>
            <person name="Roberts A."/>
            <person name="Saif S."/>
            <person name="Shea T."/>
            <person name="Sisk P."/>
            <person name="Stolte C."/>
            <person name="Sykes S."/>
            <person name="Wortman J."/>
            <person name="Nusbaum C."/>
            <person name="Birren B."/>
        </authorList>
    </citation>
    <scope>NUCLEOTIDE SEQUENCE [LARGE SCALE GENOMIC DNA]</scope>
    <source>
        <strain evidence="2 3">ATCC 38327</strain>
    </source>
</reference>
<dbReference type="EMBL" id="GG745352">
    <property type="protein sequence ID" value="KNE67230.1"/>
    <property type="molecule type" value="Genomic_DNA"/>
</dbReference>
<evidence type="ECO:0000256" key="1">
    <source>
        <dbReference type="SAM" id="MobiDB-lite"/>
    </source>
</evidence>
<sequence>MIMSTKAPFDYGKWDTIAHENGNDSDNDEPKAAPRPRLAPGGVPSVRLTTVLGDLKSEKIRWCLDQWGNVAYVEDVVPVAFAWWGAATAAAASRDVVDETHHLSIELPVAHELRDPSATSQDPTLSPVARHPYASIPTTLIFARSLLAPRGSRIYPSDNSTAQAILARKTHLDSSLLPLAQRVYWIATTQRGRFPPTAA</sequence>
<dbReference type="Proteomes" id="UP000054350">
    <property type="component" value="Unassembled WGS sequence"/>
</dbReference>
<dbReference type="AlphaFoldDB" id="A0A0L0SXV9"/>